<evidence type="ECO:0000256" key="8">
    <source>
        <dbReference type="ARBA" id="ARBA00079653"/>
    </source>
</evidence>
<evidence type="ECO:0000256" key="5">
    <source>
        <dbReference type="ARBA" id="ARBA00038894"/>
    </source>
</evidence>
<comment type="subunit">
    <text evidence="2">Homotetramer.</text>
</comment>
<dbReference type="EC" id="3.1.2.20" evidence="5"/>
<dbReference type="SUPFAM" id="SSF54637">
    <property type="entry name" value="Thioesterase/thiol ester dehydrase-isomerase"/>
    <property type="match status" value="2"/>
</dbReference>
<accession>A0AB39KW56</accession>
<evidence type="ECO:0000256" key="2">
    <source>
        <dbReference type="ARBA" id="ARBA00011881"/>
    </source>
</evidence>
<gene>
    <name evidence="11" type="ORF">ABOZ73_05970</name>
</gene>
<evidence type="ECO:0000313" key="11">
    <source>
        <dbReference type="EMBL" id="XDO97963.1"/>
    </source>
</evidence>
<evidence type="ECO:0000256" key="6">
    <source>
        <dbReference type="ARBA" id="ARBA00050943"/>
    </source>
</evidence>
<dbReference type="InterPro" id="IPR049449">
    <property type="entry name" value="TesB_ACOT8-like_N"/>
</dbReference>
<protein>
    <recommendedName>
        <fullName evidence="7">Acyl-CoA thioesterase 2</fullName>
        <ecNumber evidence="5">3.1.2.20</ecNumber>
    </recommendedName>
    <alternativeName>
        <fullName evidence="8">Thioesterase II</fullName>
    </alternativeName>
</protein>
<dbReference type="EMBL" id="CP158375">
    <property type="protein sequence ID" value="XDO97963.1"/>
    <property type="molecule type" value="Genomic_DNA"/>
</dbReference>
<dbReference type="InterPro" id="IPR003703">
    <property type="entry name" value="Acyl_CoA_thio"/>
</dbReference>
<dbReference type="CDD" id="cd03445">
    <property type="entry name" value="Thioesterase_II_repeat2"/>
    <property type="match status" value="1"/>
</dbReference>
<dbReference type="InterPro" id="IPR042171">
    <property type="entry name" value="Acyl-CoA_hotdog"/>
</dbReference>
<evidence type="ECO:0000256" key="4">
    <source>
        <dbReference type="ARBA" id="ARBA00023098"/>
    </source>
</evidence>
<dbReference type="Gene3D" id="2.40.160.210">
    <property type="entry name" value="Acyl-CoA thioesterase, double hotdog domain"/>
    <property type="match status" value="1"/>
</dbReference>
<keyword evidence="3" id="KW-0378">Hydrolase</keyword>
<dbReference type="FunFam" id="2.40.160.210:FF:000001">
    <property type="entry name" value="Acyl-CoA thioesterase II"/>
    <property type="match status" value="1"/>
</dbReference>
<comment type="catalytic activity">
    <reaction evidence="6">
        <text>a fatty acyl-CoA + H2O = a fatty acid + CoA + H(+)</text>
        <dbReference type="Rhea" id="RHEA:16781"/>
        <dbReference type="ChEBI" id="CHEBI:15377"/>
        <dbReference type="ChEBI" id="CHEBI:15378"/>
        <dbReference type="ChEBI" id="CHEBI:28868"/>
        <dbReference type="ChEBI" id="CHEBI:57287"/>
        <dbReference type="ChEBI" id="CHEBI:77636"/>
        <dbReference type="EC" id="3.1.2.20"/>
    </reaction>
    <physiologicalReaction direction="left-to-right" evidence="6">
        <dbReference type="Rhea" id="RHEA:16782"/>
    </physiologicalReaction>
</comment>
<dbReference type="GO" id="GO:0006637">
    <property type="term" value="P:acyl-CoA metabolic process"/>
    <property type="evidence" value="ECO:0007669"/>
    <property type="project" value="InterPro"/>
</dbReference>
<dbReference type="GO" id="GO:0047617">
    <property type="term" value="F:fatty acyl-CoA hydrolase activity"/>
    <property type="evidence" value="ECO:0007669"/>
    <property type="project" value="UniProtKB-EC"/>
</dbReference>
<feature type="domain" description="Acyl-CoA thioesterase-like N-terminal HotDog" evidence="10">
    <location>
        <begin position="32"/>
        <end position="107"/>
    </location>
</feature>
<evidence type="ECO:0000259" key="9">
    <source>
        <dbReference type="Pfam" id="PF02551"/>
    </source>
</evidence>
<proteinExistence type="inferred from homology"/>
<evidence type="ECO:0000256" key="1">
    <source>
        <dbReference type="ARBA" id="ARBA00006538"/>
    </source>
</evidence>
<name>A0AB39KW56_9CAUL</name>
<dbReference type="AlphaFoldDB" id="A0AB39KW56"/>
<comment type="similarity">
    <text evidence="1">Belongs to the C/M/P thioester hydrolase family.</text>
</comment>
<dbReference type="GO" id="GO:0005829">
    <property type="term" value="C:cytosol"/>
    <property type="evidence" value="ECO:0007669"/>
    <property type="project" value="TreeGrafter"/>
</dbReference>
<evidence type="ECO:0000259" key="10">
    <source>
        <dbReference type="Pfam" id="PF13622"/>
    </source>
</evidence>
<dbReference type="Pfam" id="PF02551">
    <property type="entry name" value="Acyl_CoA_thio"/>
    <property type="match status" value="1"/>
</dbReference>
<reference evidence="11" key="1">
    <citation type="submission" date="2024-06" db="EMBL/GenBank/DDBJ databases">
        <title>Caulobacter inopinatus, sp. nov.</title>
        <authorList>
            <person name="Donachie S.P."/>
        </authorList>
    </citation>
    <scope>NUCLEOTIDE SEQUENCE</scope>
    <source>
        <strain evidence="11">73W</strain>
    </source>
</reference>
<keyword evidence="4" id="KW-0443">Lipid metabolism</keyword>
<dbReference type="CDD" id="cd03444">
    <property type="entry name" value="Thioesterase_II_repeat1"/>
    <property type="match status" value="1"/>
</dbReference>
<dbReference type="RefSeq" id="WP_369061522.1">
    <property type="nucleotide sequence ID" value="NZ_CP158375.1"/>
</dbReference>
<dbReference type="PANTHER" id="PTHR11066:SF34">
    <property type="entry name" value="ACYL-COENZYME A THIOESTERASE 8"/>
    <property type="match status" value="1"/>
</dbReference>
<dbReference type="PANTHER" id="PTHR11066">
    <property type="entry name" value="ACYL-COA THIOESTERASE"/>
    <property type="match status" value="1"/>
</dbReference>
<evidence type="ECO:0000256" key="3">
    <source>
        <dbReference type="ARBA" id="ARBA00022801"/>
    </source>
</evidence>
<dbReference type="GO" id="GO:0009062">
    <property type="term" value="P:fatty acid catabolic process"/>
    <property type="evidence" value="ECO:0007669"/>
    <property type="project" value="TreeGrafter"/>
</dbReference>
<organism evidence="11">
    <name type="scientific">Caulobacter sp. 73W</name>
    <dbReference type="NCBI Taxonomy" id="3161137"/>
    <lineage>
        <taxon>Bacteria</taxon>
        <taxon>Pseudomonadati</taxon>
        <taxon>Pseudomonadota</taxon>
        <taxon>Alphaproteobacteria</taxon>
        <taxon>Caulobacterales</taxon>
        <taxon>Caulobacteraceae</taxon>
        <taxon>Caulobacter</taxon>
    </lineage>
</organism>
<feature type="domain" description="Acyl-CoA thioesterase 2 C-terminal" evidence="9">
    <location>
        <begin position="155"/>
        <end position="277"/>
    </location>
</feature>
<dbReference type="Pfam" id="PF13622">
    <property type="entry name" value="4HBT_3"/>
    <property type="match status" value="1"/>
</dbReference>
<dbReference type="InterPro" id="IPR029069">
    <property type="entry name" value="HotDog_dom_sf"/>
</dbReference>
<dbReference type="InterPro" id="IPR025652">
    <property type="entry name" value="TesB_C"/>
</dbReference>
<evidence type="ECO:0000256" key="7">
    <source>
        <dbReference type="ARBA" id="ARBA00071120"/>
    </source>
</evidence>
<sequence>METTEDLAAVLKLERIEKNLFRGVSPDDGFPRIFGGLVIAQALLAAYETVPERICHSLHAYFIRPGDVKIPVVYEVDFARDGGSFTTRRVTAIQNGEQIFNLAASFQSIEDGYEHQFDMPEAPEPLTVPTELDRLLTLGDKAPRGLIRQFEKPRPIDVRWPDPQSLLDPQKMSPLKDVWMRAKAPIGDDIRMQHAALAYASDMAFMETAMRPHALIWSTPGLQAASLDHAMWFHRPFDFNEWVLFSQDSPSASQGRGLVRGQMYAKDGTLVASVAQECLMRVRKPG</sequence>